<feature type="non-terminal residue" evidence="3">
    <location>
        <position position="1"/>
    </location>
</feature>
<accession>A0ABN8J1U3</accession>
<keyword evidence="2" id="KW-0732">Signal</keyword>
<name>A0ABN8J1U3_9NEOP</name>
<evidence type="ECO:0000313" key="4">
    <source>
        <dbReference type="Proteomes" id="UP000837857"/>
    </source>
</evidence>
<evidence type="ECO:0000313" key="3">
    <source>
        <dbReference type="EMBL" id="CAH2071095.1"/>
    </source>
</evidence>
<evidence type="ECO:0000256" key="1">
    <source>
        <dbReference type="SAM" id="MobiDB-lite"/>
    </source>
</evidence>
<sequence length="203" mass="22495">MAQANKTITMKTLVVLFAVLLAMFTFLEKTSARPNLNKFSLSIDEDRNAESGFGARDREYVGRERRTRHSRQIPFGDVNQIWGDNVDEVTNGGGDDDDDGSRPISLKPVNANRPQGLPAPPVEHGSVQAEKTSTSTPAPTTQSSDQPSICEAAVISCCRFGESDRERCFEKYNCSRTYSTGMACSPRVIQMVIEHFKRAYAPR</sequence>
<feature type="region of interest" description="Disordered" evidence="1">
    <location>
        <begin position="84"/>
        <end position="146"/>
    </location>
</feature>
<organism evidence="3 4">
    <name type="scientific">Iphiclides podalirius</name>
    <name type="common">scarce swallowtail</name>
    <dbReference type="NCBI Taxonomy" id="110791"/>
    <lineage>
        <taxon>Eukaryota</taxon>
        <taxon>Metazoa</taxon>
        <taxon>Ecdysozoa</taxon>
        <taxon>Arthropoda</taxon>
        <taxon>Hexapoda</taxon>
        <taxon>Insecta</taxon>
        <taxon>Pterygota</taxon>
        <taxon>Neoptera</taxon>
        <taxon>Endopterygota</taxon>
        <taxon>Lepidoptera</taxon>
        <taxon>Glossata</taxon>
        <taxon>Ditrysia</taxon>
        <taxon>Papilionoidea</taxon>
        <taxon>Papilionidae</taxon>
        <taxon>Papilioninae</taxon>
        <taxon>Iphiclides</taxon>
    </lineage>
</organism>
<gene>
    <name evidence="3" type="ORF">IPOD504_LOCUS14979</name>
</gene>
<feature type="signal peptide" evidence="2">
    <location>
        <begin position="1"/>
        <end position="32"/>
    </location>
</feature>
<evidence type="ECO:0000256" key="2">
    <source>
        <dbReference type="SAM" id="SignalP"/>
    </source>
</evidence>
<dbReference type="EMBL" id="OW152818">
    <property type="protein sequence ID" value="CAH2071095.1"/>
    <property type="molecule type" value="Genomic_DNA"/>
</dbReference>
<dbReference type="Proteomes" id="UP000837857">
    <property type="component" value="Chromosome 6"/>
</dbReference>
<reference evidence="3" key="1">
    <citation type="submission" date="2022-03" db="EMBL/GenBank/DDBJ databases">
        <authorList>
            <person name="Martin H S."/>
        </authorList>
    </citation>
    <scope>NUCLEOTIDE SEQUENCE</scope>
</reference>
<proteinExistence type="predicted"/>
<protein>
    <submittedName>
        <fullName evidence="3">Uncharacterized protein</fullName>
    </submittedName>
</protein>
<feature type="chain" id="PRO_5047081541" evidence="2">
    <location>
        <begin position="33"/>
        <end position="203"/>
    </location>
</feature>
<feature type="compositionally biased region" description="Low complexity" evidence="1">
    <location>
        <begin position="132"/>
        <end position="146"/>
    </location>
</feature>
<keyword evidence="4" id="KW-1185">Reference proteome</keyword>